<feature type="compositionally biased region" description="Polar residues" evidence="1">
    <location>
        <begin position="1"/>
        <end position="13"/>
    </location>
</feature>
<feature type="domain" description="DUF6589" evidence="2">
    <location>
        <begin position="370"/>
        <end position="742"/>
    </location>
</feature>
<evidence type="ECO:0000313" key="5">
    <source>
        <dbReference type="Proteomes" id="UP000325313"/>
    </source>
</evidence>
<organism evidence="4 5">
    <name type="scientific">Puccinia graminis f. sp. tritici</name>
    <dbReference type="NCBI Taxonomy" id="56615"/>
    <lineage>
        <taxon>Eukaryota</taxon>
        <taxon>Fungi</taxon>
        <taxon>Dikarya</taxon>
        <taxon>Basidiomycota</taxon>
        <taxon>Pucciniomycotina</taxon>
        <taxon>Pucciniomycetes</taxon>
        <taxon>Pucciniales</taxon>
        <taxon>Pucciniaceae</taxon>
        <taxon>Puccinia</taxon>
    </lineage>
</organism>
<dbReference type="AlphaFoldDB" id="A0A5B0MGP5"/>
<reference evidence="4 5" key="1">
    <citation type="submission" date="2019-05" db="EMBL/GenBank/DDBJ databases">
        <title>Emergence of the Ug99 lineage of the wheat stem rust pathogen through somatic hybridization.</title>
        <authorList>
            <person name="Li F."/>
            <person name="Upadhyaya N.M."/>
            <person name="Sperschneider J."/>
            <person name="Matny O."/>
            <person name="Nguyen-Phuc H."/>
            <person name="Mago R."/>
            <person name="Raley C."/>
            <person name="Miller M.E."/>
            <person name="Silverstein K.A.T."/>
            <person name="Henningsen E."/>
            <person name="Hirsch C.D."/>
            <person name="Visser B."/>
            <person name="Pretorius Z.A."/>
            <person name="Steffenson B.J."/>
            <person name="Schwessinger B."/>
            <person name="Dodds P.N."/>
            <person name="Figueroa M."/>
        </authorList>
    </citation>
    <scope>NUCLEOTIDE SEQUENCE [LARGE SCALE GENOMIC DNA]</scope>
    <source>
        <strain evidence="4 5">Ug99</strain>
    </source>
</reference>
<evidence type="ECO:0000256" key="1">
    <source>
        <dbReference type="SAM" id="MobiDB-lite"/>
    </source>
</evidence>
<dbReference type="EMBL" id="VDEP01000471">
    <property type="protein sequence ID" value="KAA1075912.1"/>
    <property type="molecule type" value="Genomic_DNA"/>
</dbReference>
<evidence type="ECO:0000259" key="2">
    <source>
        <dbReference type="Pfam" id="PF20231"/>
    </source>
</evidence>
<accession>A0A5B0MGP5</accession>
<evidence type="ECO:0000313" key="4">
    <source>
        <dbReference type="EMBL" id="KAA1075912.1"/>
    </source>
</evidence>
<dbReference type="Proteomes" id="UP000325313">
    <property type="component" value="Unassembled WGS sequence"/>
</dbReference>
<dbReference type="EMBL" id="VDEP01000471">
    <property type="protein sequence ID" value="KAA1075909.1"/>
    <property type="molecule type" value="Genomic_DNA"/>
</dbReference>
<feature type="region of interest" description="Disordered" evidence="1">
    <location>
        <begin position="1"/>
        <end position="28"/>
    </location>
</feature>
<name>A0A5B0MGP5_PUCGR</name>
<dbReference type="Pfam" id="PF20231">
    <property type="entry name" value="DUF6589"/>
    <property type="match status" value="1"/>
</dbReference>
<evidence type="ECO:0000313" key="3">
    <source>
        <dbReference type="EMBL" id="KAA1075909.1"/>
    </source>
</evidence>
<protein>
    <recommendedName>
        <fullName evidence="2">DUF6589 domain-containing protein</fullName>
    </recommendedName>
</protein>
<comment type="caution">
    <text evidence="4">The sequence shown here is derived from an EMBL/GenBank/DDBJ whole genome shotgun (WGS) entry which is preliminary data.</text>
</comment>
<dbReference type="InterPro" id="IPR046496">
    <property type="entry name" value="DUF6589"/>
</dbReference>
<gene>
    <name evidence="3" type="ORF">PGTUg99_027362</name>
    <name evidence="4" type="ORF">PGTUg99_027458</name>
</gene>
<proteinExistence type="predicted"/>
<sequence length="742" mass="83908">MSPTTTNQSNGNPIKNKMENAPQPNNHLAHHSLSEHEKLIRICKFIQDLNMTPKSFIISFLACGNSEIAYQRRFWGTETGWQSTNELLRTIKTVVSRTQHGETGWNNFIKEEAIQIIGNEQPPTGNHPEGSFYSSNKIEPSFFSLEAVLERQRSIQVHMPFLYNILLGALRVQPGHPNEGNQNEVHTDDSLDPGEQELMDMEGICFGPAAPSPIERKTEKVASTMCSIVAFSRNRRINGLQLYNSVRFLASGITERMNQYLHLLSLTSSRQTALSALRTLSNSAARELRDAMAINQSSPIGPSICIDNLDIEERVHSHSIGRRTMMFHGTWGYIHHPNPSLLRTLDPNQLTLRSYYDALSKVPTMKIDVTMFLPTMEEEEHFEAVLKSQIARVMSTYIAKPAQQGTLQSPPPVEIIDHTAPKIQMLKLMAASDNSAEGAGQVIESLIRQTGLTHAEFTSRVQIMDADLATCRNFNSLRSLRAPSRHAEHRLSNLCYLLGASHTMWNISLAILNTHMGDPNATHDLGVWHTLHSLGVPSDKIVPKKDFTSMMNNIEKAHEASIFYCLRQAEQDPVTETLPTIATETWNSLIDECYVRFFSPEARRNVSKEASPKRHSFLARLHDFATIVEANRATKDGDIGRLMSMWKVWSLMSQSIPGLVNYRSYLPRMVLLLNHILPPDLSKLIRHNLLVSPSGRPNHFVPKDYFLECQNYRLKFLFNRKGVGIDVNRLEEMFSLNITLLQ</sequence>